<dbReference type="InterPro" id="IPR011004">
    <property type="entry name" value="Trimer_LpxA-like_sf"/>
</dbReference>
<keyword evidence="3 7" id="KW-0808">Transferase</keyword>
<evidence type="ECO:0000259" key="8">
    <source>
        <dbReference type="Pfam" id="PF04613"/>
    </source>
</evidence>
<comment type="subunit">
    <text evidence="7">Homotrimer.</text>
</comment>
<dbReference type="InterPro" id="IPR007691">
    <property type="entry name" value="LpxD"/>
</dbReference>
<comment type="pathway">
    <text evidence="7">Bacterial outer membrane biogenesis; LPS lipid A biosynthesis.</text>
</comment>
<dbReference type="EC" id="2.3.1.191" evidence="7"/>
<dbReference type="Gene3D" id="2.160.10.10">
    <property type="entry name" value="Hexapeptide repeat proteins"/>
    <property type="match status" value="1"/>
</dbReference>
<dbReference type="PROSITE" id="PS00101">
    <property type="entry name" value="HEXAPEP_TRANSFERASES"/>
    <property type="match status" value="2"/>
</dbReference>
<dbReference type="Gene3D" id="3.40.1390.10">
    <property type="entry name" value="MurE/MurF, N-terminal domain"/>
    <property type="match status" value="1"/>
</dbReference>
<evidence type="ECO:0000256" key="4">
    <source>
        <dbReference type="ARBA" id="ARBA00022737"/>
    </source>
</evidence>
<dbReference type="GO" id="GO:0016410">
    <property type="term" value="F:N-acyltransferase activity"/>
    <property type="evidence" value="ECO:0007669"/>
    <property type="project" value="InterPro"/>
</dbReference>
<dbReference type="GO" id="GO:0009245">
    <property type="term" value="P:lipid A biosynthetic process"/>
    <property type="evidence" value="ECO:0007669"/>
    <property type="project" value="UniProtKB-UniRule"/>
</dbReference>
<dbReference type="GO" id="GO:0103118">
    <property type="term" value="F:UDP-3-O-[(3R)-3-hydroxyacyl]-glucosamine N-acyltransferase activity"/>
    <property type="evidence" value="ECO:0007669"/>
    <property type="project" value="UniProtKB-EC"/>
</dbReference>
<keyword evidence="4 7" id="KW-0677">Repeat</keyword>
<dbReference type="NCBIfam" id="TIGR01853">
    <property type="entry name" value="lipid_A_lpxD"/>
    <property type="match status" value="1"/>
</dbReference>
<dbReference type="AlphaFoldDB" id="A0A939BR40"/>
<dbReference type="GO" id="GO:0016020">
    <property type="term" value="C:membrane"/>
    <property type="evidence" value="ECO:0007669"/>
    <property type="project" value="GOC"/>
</dbReference>
<dbReference type="PANTHER" id="PTHR43378">
    <property type="entry name" value="UDP-3-O-ACYLGLUCOSAMINE N-ACYLTRANSFERASE"/>
    <property type="match status" value="1"/>
</dbReference>
<evidence type="ECO:0000256" key="3">
    <source>
        <dbReference type="ARBA" id="ARBA00022679"/>
    </source>
</evidence>
<keyword evidence="5 7" id="KW-0443">Lipid metabolism</keyword>
<dbReference type="Pfam" id="PF00132">
    <property type="entry name" value="Hexapep"/>
    <property type="match status" value="2"/>
</dbReference>
<evidence type="ECO:0000256" key="2">
    <source>
        <dbReference type="ARBA" id="ARBA00022556"/>
    </source>
</evidence>
<dbReference type="Proteomes" id="UP000774000">
    <property type="component" value="Unassembled WGS sequence"/>
</dbReference>
<feature type="domain" description="UDP-3-O-[3-hydroxymyristoyl] glucosamine N-acyltransferase non-repeat region" evidence="8">
    <location>
        <begin position="20"/>
        <end position="86"/>
    </location>
</feature>
<sequence length="339" mass="36151">MKYNLKKLAELVDGQLQGTNIEIDGVGGADNAAKTEISFAQNQEYLDLALANAGAVLITEDLAADEIETPVIIVENPRLAFSKIAHKFTTQPYQSFNIADEAVISDTAQLGSEVSIHPGVVIADGAQIGDEVILAPGVYVGQDVSIGEGTILYPNVTVERGSQIGSDVEINSGAVIGSEGFGFEEEEEGYVKVPQFGNVVIEDDVEIGANVTIDRGATGSTTIGRSTKIDNLVHIAHNVEIGPECLIIAQVGIAGSAKVERKVTLAGKSGVVGHITIGENTTVAANSTVTHDLEAESFVSGYPAHDHRQERRTKAARKKLPEMLKRIRKLEKRIEELEE</sequence>
<dbReference type="EMBL" id="JAFBDQ010000008">
    <property type="protein sequence ID" value="MBM7556989.1"/>
    <property type="molecule type" value="Genomic_DNA"/>
</dbReference>
<protein>
    <recommendedName>
        <fullName evidence="7">UDP-3-O-acylglucosamine N-acyltransferase</fullName>
        <ecNumber evidence="7">2.3.1.191</ecNumber>
    </recommendedName>
</protein>
<proteinExistence type="inferred from homology"/>
<dbReference type="Pfam" id="PF04613">
    <property type="entry name" value="LpxD"/>
    <property type="match status" value="1"/>
</dbReference>
<comment type="catalytic activity">
    <reaction evidence="7">
        <text>a UDP-3-O-[(3R)-3-hydroxyacyl]-alpha-D-glucosamine + a (3R)-hydroxyacyl-[ACP] = a UDP-2-N,3-O-bis[(3R)-3-hydroxyacyl]-alpha-D-glucosamine + holo-[ACP] + H(+)</text>
        <dbReference type="Rhea" id="RHEA:53836"/>
        <dbReference type="Rhea" id="RHEA-COMP:9685"/>
        <dbReference type="Rhea" id="RHEA-COMP:9945"/>
        <dbReference type="ChEBI" id="CHEBI:15378"/>
        <dbReference type="ChEBI" id="CHEBI:64479"/>
        <dbReference type="ChEBI" id="CHEBI:78827"/>
        <dbReference type="ChEBI" id="CHEBI:137740"/>
        <dbReference type="ChEBI" id="CHEBI:137748"/>
        <dbReference type="EC" id="2.3.1.191"/>
    </reaction>
</comment>
<keyword evidence="2 7" id="KW-0441">Lipid A biosynthesis</keyword>
<accession>A0A939BR40</accession>
<evidence type="ECO:0000313" key="10">
    <source>
        <dbReference type="Proteomes" id="UP000774000"/>
    </source>
</evidence>
<evidence type="ECO:0000256" key="5">
    <source>
        <dbReference type="ARBA" id="ARBA00023098"/>
    </source>
</evidence>
<evidence type="ECO:0000256" key="1">
    <source>
        <dbReference type="ARBA" id="ARBA00022516"/>
    </source>
</evidence>
<keyword evidence="1 7" id="KW-0444">Lipid biosynthesis</keyword>
<dbReference type="NCBIfam" id="NF002060">
    <property type="entry name" value="PRK00892.1"/>
    <property type="match status" value="1"/>
</dbReference>
<dbReference type="InterPro" id="IPR018357">
    <property type="entry name" value="Hexapep_transf_CS"/>
</dbReference>
<feature type="active site" description="Proton acceptor" evidence="7">
    <location>
        <position position="237"/>
    </location>
</feature>
<dbReference type="CDD" id="cd03352">
    <property type="entry name" value="LbH_LpxD"/>
    <property type="match status" value="1"/>
</dbReference>
<dbReference type="PANTHER" id="PTHR43378:SF2">
    <property type="entry name" value="UDP-3-O-ACYLGLUCOSAMINE N-ACYLTRANSFERASE 1, MITOCHONDRIAL-RELATED"/>
    <property type="match status" value="1"/>
</dbReference>
<keyword evidence="10" id="KW-1185">Reference proteome</keyword>
<keyword evidence="6 7" id="KW-0012">Acyltransferase</keyword>
<dbReference type="HAMAP" id="MF_00523">
    <property type="entry name" value="LpxD"/>
    <property type="match status" value="1"/>
</dbReference>
<comment type="caution">
    <text evidence="9">The sequence shown here is derived from an EMBL/GenBank/DDBJ whole genome shotgun (WGS) entry which is preliminary data.</text>
</comment>
<organism evidence="9 10">
    <name type="scientific">Halanaerobacter jeridensis</name>
    <dbReference type="NCBI Taxonomy" id="706427"/>
    <lineage>
        <taxon>Bacteria</taxon>
        <taxon>Bacillati</taxon>
        <taxon>Bacillota</taxon>
        <taxon>Clostridia</taxon>
        <taxon>Halanaerobiales</taxon>
        <taxon>Halobacteroidaceae</taxon>
        <taxon>Halanaerobacter</taxon>
    </lineage>
</organism>
<dbReference type="SUPFAM" id="SSF51161">
    <property type="entry name" value="Trimeric LpxA-like enzymes"/>
    <property type="match status" value="1"/>
</dbReference>
<dbReference type="InterPro" id="IPR001451">
    <property type="entry name" value="Hexapep"/>
</dbReference>
<dbReference type="InterPro" id="IPR020573">
    <property type="entry name" value="UDP_GlcNAc_AcTrfase_non-rep"/>
</dbReference>
<evidence type="ECO:0000256" key="6">
    <source>
        <dbReference type="ARBA" id="ARBA00023315"/>
    </source>
</evidence>
<dbReference type="RefSeq" id="WP_204701753.1">
    <property type="nucleotide sequence ID" value="NZ_JAFBDQ010000008.1"/>
</dbReference>
<reference evidence="9" key="1">
    <citation type="submission" date="2021-01" db="EMBL/GenBank/DDBJ databases">
        <title>Genomic Encyclopedia of Type Strains, Phase IV (KMG-IV): sequencing the most valuable type-strain genomes for metagenomic binning, comparative biology and taxonomic classification.</title>
        <authorList>
            <person name="Goeker M."/>
        </authorList>
    </citation>
    <scope>NUCLEOTIDE SEQUENCE</scope>
    <source>
        <strain evidence="9">DSM 23230</strain>
    </source>
</reference>
<gene>
    <name evidence="7" type="primary">lpxD</name>
    <name evidence="9" type="ORF">JOC47_001843</name>
</gene>
<evidence type="ECO:0000313" key="9">
    <source>
        <dbReference type="EMBL" id="MBM7556989.1"/>
    </source>
</evidence>
<name>A0A939BR40_9FIRM</name>
<evidence type="ECO:0000256" key="7">
    <source>
        <dbReference type="HAMAP-Rule" id="MF_00523"/>
    </source>
</evidence>
<comment type="similarity">
    <text evidence="7">Belongs to the transferase hexapeptide repeat family. LpxD subfamily.</text>
</comment>
<comment type="function">
    <text evidence="7">Catalyzes the N-acylation of UDP-3-O-acylglucosamine using 3-hydroxyacyl-ACP as the acyl donor. Is involved in the biosynthesis of lipid A, a phosphorylated glycolipid that anchors the lipopolysaccharide to the outer membrane of the cell.</text>
</comment>